<dbReference type="InterPro" id="IPR036388">
    <property type="entry name" value="WH-like_DNA-bd_sf"/>
</dbReference>
<dbReference type="InterPro" id="IPR014284">
    <property type="entry name" value="RNA_pol_sigma-70_dom"/>
</dbReference>
<dbReference type="Gene3D" id="1.10.1740.10">
    <property type="match status" value="1"/>
</dbReference>
<evidence type="ECO:0000256" key="5">
    <source>
        <dbReference type="ARBA" id="ARBA00023163"/>
    </source>
</evidence>
<feature type="domain" description="RNA polymerase sigma-70 region 2" evidence="6">
    <location>
        <begin position="15"/>
        <end position="82"/>
    </location>
</feature>
<evidence type="ECO:0000259" key="7">
    <source>
        <dbReference type="Pfam" id="PF08281"/>
    </source>
</evidence>
<dbReference type="Gene3D" id="1.10.10.10">
    <property type="entry name" value="Winged helix-like DNA-binding domain superfamily/Winged helix DNA-binding domain"/>
    <property type="match status" value="1"/>
</dbReference>
<keyword evidence="9" id="KW-1185">Reference proteome</keyword>
<dbReference type="PANTHER" id="PTHR43133">
    <property type="entry name" value="RNA POLYMERASE ECF-TYPE SIGMA FACTO"/>
    <property type="match status" value="1"/>
</dbReference>
<dbReference type="Pfam" id="PF04542">
    <property type="entry name" value="Sigma70_r2"/>
    <property type="match status" value="1"/>
</dbReference>
<gene>
    <name evidence="8" type="ORF">ABID41_000678</name>
</gene>
<sequence>MLEGLDGHAAAHEALLRALVPLLHAFYRRRMRGAEHEVDDLVQETLIAIHTRRSTYERDRAFTPWLYAIARYRLIDHMRRRKLTVPVEDVEAILVTEGFETAVSARMDVERLLSRLSSKQARAIRDTRLDGKSVAEAAADAGIGPSDVKVSVHRGLKALATRIRGE</sequence>
<evidence type="ECO:0000313" key="8">
    <source>
        <dbReference type="EMBL" id="MET3525583.1"/>
    </source>
</evidence>
<dbReference type="InterPro" id="IPR007627">
    <property type="entry name" value="RNA_pol_sigma70_r2"/>
</dbReference>
<dbReference type="SUPFAM" id="SSF88946">
    <property type="entry name" value="Sigma2 domain of RNA polymerase sigma factors"/>
    <property type="match status" value="1"/>
</dbReference>
<dbReference type="InterPro" id="IPR013325">
    <property type="entry name" value="RNA_pol_sigma_r2"/>
</dbReference>
<dbReference type="SUPFAM" id="SSF88659">
    <property type="entry name" value="Sigma3 and sigma4 domains of RNA polymerase sigma factors"/>
    <property type="match status" value="1"/>
</dbReference>
<accession>A0ABV2EEX6</accession>
<dbReference type="Pfam" id="PF08281">
    <property type="entry name" value="Sigma70_r4_2"/>
    <property type="match status" value="1"/>
</dbReference>
<feature type="domain" description="RNA polymerase sigma factor 70 region 4 type 2" evidence="7">
    <location>
        <begin position="107"/>
        <end position="159"/>
    </location>
</feature>
<keyword evidence="3" id="KW-0731">Sigma factor</keyword>
<dbReference type="Proteomes" id="UP001549110">
    <property type="component" value="Unassembled WGS sequence"/>
</dbReference>
<name>A0ABV2EEX6_9CAUL</name>
<dbReference type="InterPro" id="IPR013249">
    <property type="entry name" value="RNA_pol_sigma70_r4_t2"/>
</dbReference>
<evidence type="ECO:0000256" key="2">
    <source>
        <dbReference type="ARBA" id="ARBA00023015"/>
    </source>
</evidence>
<evidence type="ECO:0000313" key="9">
    <source>
        <dbReference type="Proteomes" id="UP001549110"/>
    </source>
</evidence>
<reference evidence="8 9" key="1">
    <citation type="submission" date="2024-06" db="EMBL/GenBank/DDBJ databases">
        <title>Genomic Encyclopedia of Type Strains, Phase IV (KMG-IV): sequencing the most valuable type-strain genomes for metagenomic binning, comparative biology and taxonomic classification.</title>
        <authorList>
            <person name="Goeker M."/>
        </authorList>
    </citation>
    <scope>NUCLEOTIDE SEQUENCE [LARGE SCALE GENOMIC DNA]</scope>
    <source>
        <strain evidence="8 9">DSM 17809</strain>
    </source>
</reference>
<evidence type="ECO:0000256" key="1">
    <source>
        <dbReference type="ARBA" id="ARBA00010641"/>
    </source>
</evidence>
<dbReference type="EMBL" id="JBEPLU010000001">
    <property type="protein sequence ID" value="MET3525583.1"/>
    <property type="molecule type" value="Genomic_DNA"/>
</dbReference>
<keyword evidence="2" id="KW-0805">Transcription regulation</keyword>
<dbReference type="PANTHER" id="PTHR43133:SF58">
    <property type="entry name" value="ECF RNA POLYMERASE SIGMA FACTOR SIGD"/>
    <property type="match status" value="1"/>
</dbReference>
<comment type="caution">
    <text evidence="8">The sequence shown here is derived from an EMBL/GenBank/DDBJ whole genome shotgun (WGS) entry which is preliminary data.</text>
</comment>
<protein>
    <submittedName>
        <fullName evidence="8">RNA polymerase sigma-70 factor (ECF subfamily)</fullName>
    </submittedName>
</protein>
<organism evidence="8 9">
    <name type="scientific">Phenylobacterium koreense</name>
    <dbReference type="NCBI Taxonomy" id="266125"/>
    <lineage>
        <taxon>Bacteria</taxon>
        <taxon>Pseudomonadati</taxon>
        <taxon>Pseudomonadota</taxon>
        <taxon>Alphaproteobacteria</taxon>
        <taxon>Caulobacterales</taxon>
        <taxon>Caulobacteraceae</taxon>
        <taxon>Phenylobacterium</taxon>
    </lineage>
</organism>
<evidence type="ECO:0000256" key="3">
    <source>
        <dbReference type="ARBA" id="ARBA00023082"/>
    </source>
</evidence>
<keyword evidence="4" id="KW-0238">DNA-binding</keyword>
<dbReference type="InterPro" id="IPR013324">
    <property type="entry name" value="RNA_pol_sigma_r3/r4-like"/>
</dbReference>
<dbReference type="NCBIfam" id="NF009191">
    <property type="entry name" value="PRK12539.1"/>
    <property type="match status" value="1"/>
</dbReference>
<comment type="similarity">
    <text evidence="1">Belongs to the sigma-70 factor family. ECF subfamily.</text>
</comment>
<keyword evidence="5" id="KW-0804">Transcription</keyword>
<dbReference type="NCBIfam" id="TIGR02937">
    <property type="entry name" value="sigma70-ECF"/>
    <property type="match status" value="1"/>
</dbReference>
<evidence type="ECO:0000259" key="6">
    <source>
        <dbReference type="Pfam" id="PF04542"/>
    </source>
</evidence>
<proteinExistence type="inferred from homology"/>
<evidence type="ECO:0000256" key="4">
    <source>
        <dbReference type="ARBA" id="ARBA00023125"/>
    </source>
</evidence>
<dbReference type="InterPro" id="IPR039425">
    <property type="entry name" value="RNA_pol_sigma-70-like"/>
</dbReference>